<comment type="similarity">
    <text evidence="1">Belongs to the BTG family.</text>
</comment>
<feature type="region of interest" description="Disordered" evidence="2">
    <location>
        <begin position="181"/>
        <end position="230"/>
    </location>
</feature>
<dbReference type="AlphaFoldDB" id="C1C4N9"/>
<feature type="compositionally biased region" description="Polar residues" evidence="2">
    <location>
        <begin position="181"/>
        <end position="191"/>
    </location>
</feature>
<organism evidence="4">
    <name type="scientific">Aquarana catesbeiana</name>
    <name type="common">American bullfrog</name>
    <name type="synonym">Rana catesbeiana</name>
    <dbReference type="NCBI Taxonomy" id="8400"/>
    <lineage>
        <taxon>Eukaryota</taxon>
        <taxon>Metazoa</taxon>
        <taxon>Chordata</taxon>
        <taxon>Craniata</taxon>
        <taxon>Vertebrata</taxon>
        <taxon>Euteleostomi</taxon>
        <taxon>Amphibia</taxon>
        <taxon>Batrachia</taxon>
        <taxon>Anura</taxon>
        <taxon>Neobatrachia</taxon>
        <taxon>Ranoidea</taxon>
        <taxon>Ranidae</taxon>
        <taxon>Aquarana</taxon>
    </lineage>
</organism>
<dbReference type="InterPro" id="IPR002087">
    <property type="entry name" value="Anti_prolifrtn"/>
</dbReference>
<evidence type="ECO:0000259" key="3">
    <source>
        <dbReference type="SMART" id="SM00099"/>
    </source>
</evidence>
<reference evidence="4" key="1">
    <citation type="submission" date="2009-04" db="EMBL/GenBank/DDBJ databases">
        <title>Rana catesbeiana ESTs and full-length cDNAs.</title>
        <authorList>
            <person name="Helbing C.C."/>
            <person name="Veldhoen N."/>
            <person name="Leong J."/>
            <person name="Koop B.F."/>
        </authorList>
    </citation>
    <scope>NUCLEOTIDE SEQUENCE</scope>
    <source>
        <tissue evidence="4">Mixed tissue</tissue>
    </source>
</reference>
<protein>
    <submittedName>
        <fullName evidence="4">BTG3</fullName>
    </submittedName>
</protein>
<dbReference type="PRINTS" id="PR00310">
    <property type="entry name" value="ANTIPRLFBTG1"/>
</dbReference>
<evidence type="ECO:0000256" key="1">
    <source>
        <dbReference type="ARBA" id="ARBA00007989"/>
    </source>
</evidence>
<dbReference type="PANTHER" id="PTHR22978">
    <property type="entry name" value="B-CELL TRANSLOCATION GENE"/>
    <property type="match status" value="1"/>
</dbReference>
<dbReference type="SMART" id="SM00099">
    <property type="entry name" value="btg1"/>
    <property type="match status" value="1"/>
</dbReference>
<feature type="compositionally biased region" description="Acidic residues" evidence="2">
    <location>
        <begin position="219"/>
        <end position="230"/>
    </location>
</feature>
<evidence type="ECO:0000256" key="2">
    <source>
        <dbReference type="SAM" id="MobiDB-lite"/>
    </source>
</evidence>
<sequence>MDAPPNARQQFYIQCDTIMLLPVIPLVMMDEILAGVYLIKVLTSTYERLSQDILDKFGDKLALILCHRYKGHWNLSKPKKGQAYRCIRNNKDIKDPSILEACAQCCLKYTDLCLPDEMTLWINPNDVSVLVVVDNHTYALKIYGSGALSASEIDFMLEQESTILDDISIAISSLSTPSYCTSGNGGSTQDSRPPASCTPPEENIWWAPSVKPGIPDSESLPEEQENITDK</sequence>
<dbReference type="SUPFAM" id="SSF160696">
    <property type="entry name" value="BTG domain-like"/>
    <property type="match status" value="1"/>
</dbReference>
<evidence type="ECO:0000313" key="4">
    <source>
        <dbReference type="EMBL" id="ACO51949.1"/>
    </source>
</evidence>
<dbReference type="GO" id="GO:0005634">
    <property type="term" value="C:nucleus"/>
    <property type="evidence" value="ECO:0007669"/>
    <property type="project" value="TreeGrafter"/>
</dbReference>
<dbReference type="InterPro" id="IPR036054">
    <property type="entry name" value="BTG-like_sf"/>
</dbReference>
<dbReference type="InterPro" id="IPR033332">
    <property type="entry name" value="BTG"/>
</dbReference>
<accession>C1C4N9</accession>
<feature type="domain" description="Anti-proliferative protein" evidence="3">
    <location>
        <begin position="28"/>
        <end position="134"/>
    </location>
</feature>
<dbReference type="EMBL" id="BT081818">
    <property type="protein sequence ID" value="ACO51949.1"/>
    <property type="molecule type" value="mRNA"/>
</dbReference>
<gene>
    <name evidence="4" type="primary">BTG3</name>
</gene>
<proteinExistence type="evidence at transcript level"/>
<name>C1C4N9_AQUCT</name>
<dbReference type="Gene3D" id="3.90.640.90">
    <property type="entry name" value="Anti-proliferative protein, N-terminal domain"/>
    <property type="match status" value="1"/>
</dbReference>
<dbReference type="Pfam" id="PF07742">
    <property type="entry name" value="BTG"/>
    <property type="match status" value="1"/>
</dbReference>
<dbReference type="GO" id="GO:0005737">
    <property type="term" value="C:cytoplasm"/>
    <property type="evidence" value="ECO:0007669"/>
    <property type="project" value="TreeGrafter"/>
</dbReference>
<dbReference type="PANTHER" id="PTHR22978:SF46">
    <property type="entry name" value="LOW QUALITY PROTEIN: MATERNAL B9.10 PROTEIN-LIKE"/>
    <property type="match status" value="1"/>
</dbReference>